<proteinExistence type="inferred from homology"/>
<dbReference type="InterPro" id="IPR008462">
    <property type="entry name" value="CsbD"/>
</dbReference>
<dbReference type="EMBL" id="UAUI01000011">
    <property type="protein sequence ID" value="SPZ39415.1"/>
    <property type="molecule type" value="Genomic_DNA"/>
</dbReference>
<evidence type="ECO:0000259" key="3">
    <source>
        <dbReference type="Pfam" id="PF05532"/>
    </source>
</evidence>
<dbReference type="Proteomes" id="UP000251211">
    <property type="component" value="Unassembled WGS sequence"/>
</dbReference>
<comment type="caution">
    <text evidence="4">The sequence shown here is derived from an EMBL/GenBank/DDBJ whole genome shotgun (WGS) entry which is preliminary data.</text>
</comment>
<evidence type="ECO:0000256" key="2">
    <source>
        <dbReference type="SAM" id="MobiDB-lite"/>
    </source>
</evidence>
<evidence type="ECO:0000256" key="1">
    <source>
        <dbReference type="ARBA" id="ARBA00009129"/>
    </source>
</evidence>
<evidence type="ECO:0000313" key="4">
    <source>
        <dbReference type="EMBL" id="SPZ39415.1"/>
    </source>
</evidence>
<comment type="similarity">
    <text evidence="1">Belongs to the UPF0337 (CsbD) family.</text>
</comment>
<dbReference type="InterPro" id="IPR036629">
    <property type="entry name" value="YjbJ_sf"/>
</dbReference>
<feature type="compositionally biased region" description="Basic and acidic residues" evidence="2">
    <location>
        <begin position="32"/>
        <end position="47"/>
    </location>
</feature>
<evidence type="ECO:0000313" key="5">
    <source>
        <dbReference type="Proteomes" id="UP000251211"/>
    </source>
</evidence>
<feature type="compositionally biased region" description="Low complexity" evidence="2">
    <location>
        <begin position="50"/>
        <end position="69"/>
    </location>
</feature>
<sequence length="69" mass="7467">MRSIAMSIGKKIRHKAETAEGAAKKTVGKALGNERMEAEGRSQEAKGKMKQAGDQAKQAGQKIKSIFKH</sequence>
<feature type="domain" description="CsbD-like" evidence="3">
    <location>
        <begin position="11"/>
        <end position="60"/>
    </location>
</feature>
<gene>
    <name evidence="4" type="ORF">NCTC13229_02894</name>
</gene>
<dbReference type="AlphaFoldDB" id="A0AB38FDJ9"/>
<dbReference type="Pfam" id="PF05532">
    <property type="entry name" value="CsbD"/>
    <property type="match status" value="1"/>
</dbReference>
<organism evidence="4 5">
    <name type="scientific">Rhodococcus wratislaviensis</name>
    <name type="common">Tsukamurella wratislaviensis</name>
    <dbReference type="NCBI Taxonomy" id="44752"/>
    <lineage>
        <taxon>Bacteria</taxon>
        <taxon>Bacillati</taxon>
        <taxon>Actinomycetota</taxon>
        <taxon>Actinomycetes</taxon>
        <taxon>Mycobacteriales</taxon>
        <taxon>Nocardiaceae</taxon>
        <taxon>Rhodococcus</taxon>
    </lineage>
</organism>
<protein>
    <submittedName>
        <fullName evidence="4">CsbD-like</fullName>
    </submittedName>
</protein>
<name>A0AB38FDJ9_RHOWR</name>
<feature type="region of interest" description="Disordered" evidence="2">
    <location>
        <begin position="1"/>
        <end position="69"/>
    </location>
</feature>
<reference evidence="4 5" key="1">
    <citation type="submission" date="2018-06" db="EMBL/GenBank/DDBJ databases">
        <authorList>
            <consortium name="Pathogen Informatics"/>
            <person name="Doyle S."/>
        </authorList>
    </citation>
    <scope>NUCLEOTIDE SEQUENCE [LARGE SCALE GENOMIC DNA]</scope>
    <source>
        <strain evidence="4 5">NCTC13229</strain>
    </source>
</reference>
<dbReference type="SUPFAM" id="SSF69047">
    <property type="entry name" value="Hypothetical protein YjbJ"/>
    <property type="match status" value="1"/>
</dbReference>
<accession>A0AB38FDJ9</accession>